<proteinExistence type="inferred from homology"/>
<evidence type="ECO:0000256" key="3">
    <source>
        <dbReference type="ARBA" id="ARBA00023157"/>
    </source>
</evidence>
<evidence type="ECO:0000256" key="4">
    <source>
        <dbReference type="SAM" id="SignalP"/>
    </source>
</evidence>
<reference evidence="6" key="1">
    <citation type="submission" date="2019-06" db="EMBL/GenBank/DDBJ databases">
        <authorList>
            <person name="Broberg M."/>
        </authorList>
    </citation>
    <scope>NUCLEOTIDE SEQUENCE [LARGE SCALE GENOMIC DNA]</scope>
</reference>
<comment type="similarity">
    <text evidence="2">Belongs to the cerato-ulmin hydrophobin family.</text>
</comment>
<keyword evidence="3" id="KW-1015">Disulfide bond</keyword>
<name>A0A9N9Z9E4_9HYPO</name>
<gene>
    <name evidence="5" type="ORF">CSOL1703_00014551</name>
</gene>
<accession>A0A9N9Z9E4</accession>
<dbReference type="Gene3D" id="3.20.120.10">
    <property type="entry name" value="Hydrophobin"/>
    <property type="match status" value="1"/>
</dbReference>
<dbReference type="Pfam" id="PF06766">
    <property type="entry name" value="Hydrophobin_2"/>
    <property type="match status" value="1"/>
</dbReference>
<dbReference type="InterPro" id="IPR036686">
    <property type="entry name" value="Class_II_Hydrophobin_sf"/>
</dbReference>
<evidence type="ECO:0000313" key="5">
    <source>
        <dbReference type="EMBL" id="CAH0051230.1"/>
    </source>
</evidence>
<evidence type="ECO:0000256" key="1">
    <source>
        <dbReference type="ARBA" id="ARBA00004196"/>
    </source>
</evidence>
<dbReference type="SUPFAM" id="SSF101751">
    <property type="entry name" value="Hydrophobin II, HfbII"/>
    <property type="match status" value="1"/>
</dbReference>
<comment type="caution">
    <text evidence="5">The sequence shown here is derived from an EMBL/GenBank/DDBJ whole genome shotgun (WGS) entry which is preliminary data.</text>
</comment>
<dbReference type="AlphaFoldDB" id="A0A9N9Z9E4"/>
<evidence type="ECO:0008006" key="7">
    <source>
        <dbReference type="Google" id="ProtNLM"/>
    </source>
</evidence>
<keyword evidence="6" id="KW-1185">Reference proteome</keyword>
<dbReference type="OrthoDB" id="4500971at2759"/>
<evidence type="ECO:0000256" key="2">
    <source>
        <dbReference type="ARBA" id="ARBA00009576"/>
    </source>
</evidence>
<dbReference type="Proteomes" id="UP000775872">
    <property type="component" value="Unassembled WGS sequence"/>
</dbReference>
<evidence type="ECO:0000313" key="6">
    <source>
        <dbReference type="Proteomes" id="UP000775872"/>
    </source>
</evidence>
<protein>
    <recommendedName>
        <fullName evidence="7">Hydrophobin</fullName>
    </recommendedName>
</protein>
<organism evidence="5 6">
    <name type="scientific">Clonostachys solani</name>
    <dbReference type="NCBI Taxonomy" id="160281"/>
    <lineage>
        <taxon>Eukaryota</taxon>
        <taxon>Fungi</taxon>
        <taxon>Dikarya</taxon>
        <taxon>Ascomycota</taxon>
        <taxon>Pezizomycotina</taxon>
        <taxon>Sordariomycetes</taxon>
        <taxon>Hypocreomycetidae</taxon>
        <taxon>Hypocreales</taxon>
        <taxon>Bionectriaceae</taxon>
        <taxon>Clonostachys</taxon>
    </lineage>
</organism>
<feature type="chain" id="PRO_5040158953" description="Hydrophobin" evidence="4">
    <location>
        <begin position="18"/>
        <end position="104"/>
    </location>
</feature>
<sequence>MKFFAATAVLFAAAAMALPGGRHPGGERPGPYNPCPNNLLKVPQCCDTDALGLLGLGCIAPPNNRPGSVGAFADCCRASSRRPKCCAVTTGLEASVLCIDPEGL</sequence>
<comment type="subcellular location">
    <subcellularLocation>
        <location evidence="1">Cell envelope</location>
    </subcellularLocation>
</comment>
<reference evidence="5 6" key="2">
    <citation type="submission" date="2021-10" db="EMBL/GenBank/DDBJ databases">
        <authorList>
            <person name="Piombo E."/>
        </authorList>
    </citation>
    <scope>NUCLEOTIDE SEQUENCE [LARGE SCALE GENOMIC DNA]</scope>
</reference>
<dbReference type="EMBL" id="CABFOC020000040">
    <property type="protein sequence ID" value="CAH0051230.1"/>
    <property type="molecule type" value="Genomic_DNA"/>
</dbReference>
<feature type="signal peptide" evidence="4">
    <location>
        <begin position="1"/>
        <end position="17"/>
    </location>
</feature>
<keyword evidence="4" id="KW-0732">Signal</keyword>
<dbReference type="InterPro" id="IPR010636">
    <property type="entry name" value="Class_II_hydrophobin"/>
</dbReference>
<dbReference type="CDD" id="cd23508">
    <property type="entry name" value="hydrophobin_II"/>
    <property type="match status" value="1"/>
</dbReference>
<dbReference type="GO" id="GO:0005576">
    <property type="term" value="C:extracellular region"/>
    <property type="evidence" value="ECO:0007669"/>
    <property type="project" value="InterPro"/>
</dbReference>